<dbReference type="EMBL" id="JAUSWL010000012">
    <property type="protein sequence ID" value="MDQ0546170.1"/>
    <property type="molecule type" value="Genomic_DNA"/>
</dbReference>
<sequence>MPAHIGAAPSPAARTKPPASRFPSARMRCAKAGAAVIRANRFRDSGGAHRPGSATAREAGPAHRFDGIACREAAGVRMPAARGRPRPEKALGSLGKVASRRVPRAAASSAFGSREAARSFTIPGHATGGRPLVACQEPGRWHRSRPAAGGRRWLSGWGVCAAIASRSRRGPDPGRRSLGSLLRGARWNRPVPRSSWRGGSGCLAAHLFRTPVDNEKGPAEGRALRSVEHGVGRRAWSPAPMERIRSRAGRGSGTTTPSQPWWWQLHHRR</sequence>
<name>A0AAJ1TSL8_9HYPH</name>
<evidence type="ECO:0000313" key="2">
    <source>
        <dbReference type="EMBL" id="MDQ0546170.1"/>
    </source>
</evidence>
<dbReference type="Proteomes" id="UP001223420">
    <property type="component" value="Unassembled WGS sequence"/>
</dbReference>
<feature type="region of interest" description="Disordered" evidence="1">
    <location>
        <begin position="1"/>
        <end position="23"/>
    </location>
</feature>
<protein>
    <submittedName>
        <fullName evidence="2">Uncharacterized protein</fullName>
    </submittedName>
</protein>
<evidence type="ECO:0000313" key="3">
    <source>
        <dbReference type="Proteomes" id="UP001223420"/>
    </source>
</evidence>
<evidence type="ECO:0000256" key="1">
    <source>
        <dbReference type="SAM" id="MobiDB-lite"/>
    </source>
</evidence>
<reference evidence="2" key="1">
    <citation type="submission" date="2023-07" db="EMBL/GenBank/DDBJ databases">
        <title>Genomic Encyclopedia of Type Strains, Phase IV (KMG-IV): sequencing the most valuable type-strain genomes for metagenomic binning, comparative biology and taxonomic classification.</title>
        <authorList>
            <person name="Goeker M."/>
        </authorList>
    </citation>
    <scope>NUCLEOTIDE SEQUENCE</scope>
    <source>
        <strain evidence="2">DSM 19569</strain>
    </source>
</reference>
<organism evidence="2 3">
    <name type="scientific">Methylobacterium brachiatum</name>
    <dbReference type="NCBI Taxonomy" id="269660"/>
    <lineage>
        <taxon>Bacteria</taxon>
        <taxon>Pseudomonadati</taxon>
        <taxon>Pseudomonadota</taxon>
        <taxon>Alphaproteobacteria</taxon>
        <taxon>Hyphomicrobiales</taxon>
        <taxon>Methylobacteriaceae</taxon>
        <taxon>Methylobacterium</taxon>
    </lineage>
</organism>
<gene>
    <name evidence="2" type="ORF">QO001_005119</name>
</gene>
<feature type="region of interest" description="Disordered" evidence="1">
    <location>
        <begin position="77"/>
        <end position="97"/>
    </location>
</feature>
<proteinExistence type="predicted"/>
<accession>A0AAJ1TSL8</accession>
<feature type="region of interest" description="Disordered" evidence="1">
    <location>
        <begin position="234"/>
        <end position="269"/>
    </location>
</feature>
<dbReference type="AlphaFoldDB" id="A0AAJ1TSL8"/>
<feature type="region of interest" description="Disordered" evidence="1">
    <location>
        <begin position="41"/>
        <end position="61"/>
    </location>
</feature>
<comment type="caution">
    <text evidence="2">The sequence shown here is derived from an EMBL/GenBank/DDBJ whole genome shotgun (WGS) entry which is preliminary data.</text>
</comment>